<dbReference type="Proteomes" id="UP000198263">
    <property type="component" value="Unassembled WGS sequence"/>
</dbReference>
<dbReference type="Gene3D" id="3.40.50.2300">
    <property type="match status" value="1"/>
</dbReference>
<sequence length="175" mass="18526">MRTEKIRLVVADGQPVIVAGLQNWFGARGRYSIAASASSTEELLAKLQDTTGDIIVIGGALDANAPASDDSVELLCLLRQRHPETPVVVLTADTGARTLRAMQRAGAAGIASTRDELREFGRICDRVLSGVTGLVSRRIAACLESSDDPPVRQAFSATATYGDVRVSVKPFSAKS</sequence>
<dbReference type="EMBL" id="FCNV02000007">
    <property type="protein sequence ID" value="SAL35412.1"/>
    <property type="molecule type" value="Genomic_DNA"/>
</dbReference>
<dbReference type="RefSeq" id="WP_159459378.1">
    <property type="nucleotide sequence ID" value="NZ_FCNV02000007.1"/>
</dbReference>
<feature type="domain" description="Response regulatory" evidence="2">
    <location>
        <begin position="7"/>
        <end position="128"/>
    </location>
</feature>
<dbReference type="OrthoDB" id="9129490at2"/>
<comment type="caution">
    <text evidence="3">The sequence shown here is derived from an EMBL/GenBank/DDBJ whole genome shotgun (WGS) entry which is preliminary data.</text>
</comment>
<keyword evidence="4" id="KW-1185">Reference proteome</keyword>
<dbReference type="Pfam" id="PF00072">
    <property type="entry name" value="Response_reg"/>
    <property type="match status" value="1"/>
</dbReference>
<dbReference type="InterPro" id="IPR011006">
    <property type="entry name" value="CheY-like_superfamily"/>
</dbReference>
<dbReference type="InterPro" id="IPR001789">
    <property type="entry name" value="Sig_transdc_resp-reg_receiver"/>
</dbReference>
<evidence type="ECO:0000313" key="3">
    <source>
        <dbReference type="EMBL" id="SAL35412.1"/>
    </source>
</evidence>
<dbReference type="InterPro" id="IPR051015">
    <property type="entry name" value="EvgA-like"/>
</dbReference>
<protein>
    <submittedName>
        <fullName evidence="3">Two-component system, response regulator</fullName>
    </submittedName>
</protein>
<dbReference type="PANTHER" id="PTHR45566:SF1">
    <property type="entry name" value="HTH-TYPE TRANSCRIPTIONAL REGULATOR YHJB-RELATED"/>
    <property type="match status" value="1"/>
</dbReference>
<name>A0A658QZE8_9BURK</name>
<accession>A0A658QZE8</accession>
<proteinExistence type="predicted"/>
<evidence type="ECO:0000259" key="2">
    <source>
        <dbReference type="PROSITE" id="PS50110"/>
    </source>
</evidence>
<evidence type="ECO:0000256" key="1">
    <source>
        <dbReference type="PROSITE-ProRule" id="PRU00169"/>
    </source>
</evidence>
<dbReference type="GO" id="GO:0000160">
    <property type="term" value="P:phosphorelay signal transduction system"/>
    <property type="evidence" value="ECO:0007669"/>
    <property type="project" value="InterPro"/>
</dbReference>
<evidence type="ECO:0000313" key="4">
    <source>
        <dbReference type="Proteomes" id="UP000198263"/>
    </source>
</evidence>
<dbReference type="SUPFAM" id="SSF52172">
    <property type="entry name" value="CheY-like"/>
    <property type="match status" value="1"/>
</dbReference>
<gene>
    <name evidence="3" type="ORF">AWB72_03438</name>
</gene>
<dbReference type="AlphaFoldDB" id="A0A658QZE8"/>
<dbReference type="PROSITE" id="PS50110">
    <property type="entry name" value="RESPONSE_REGULATORY"/>
    <property type="match status" value="1"/>
</dbReference>
<comment type="caution">
    <text evidence="1">Lacks conserved residue(s) required for the propagation of feature annotation.</text>
</comment>
<dbReference type="PANTHER" id="PTHR45566">
    <property type="entry name" value="HTH-TYPE TRANSCRIPTIONAL REGULATOR YHJB-RELATED"/>
    <property type="match status" value="1"/>
</dbReference>
<reference evidence="3 4" key="1">
    <citation type="submission" date="2016-01" db="EMBL/GenBank/DDBJ databases">
        <authorList>
            <person name="Peeters C."/>
        </authorList>
    </citation>
    <scope>NUCLEOTIDE SEQUENCE [LARGE SCALE GENOMIC DNA]</scope>
    <source>
        <strain evidence="3">LMG 29315</strain>
    </source>
</reference>
<organism evidence="3 4">
    <name type="scientific">Caballeronia concitans</name>
    <dbReference type="NCBI Taxonomy" id="1777133"/>
    <lineage>
        <taxon>Bacteria</taxon>
        <taxon>Pseudomonadati</taxon>
        <taxon>Pseudomonadota</taxon>
        <taxon>Betaproteobacteria</taxon>
        <taxon>Burkholderiales</taxon>
        <taxon>Burkholderiaceae</taxon>
        <taxon>Caballeronia</taxon>
    </lineage>
</organism>